<accession>A0A0L0G0X9</accession>
<evidence type="ECO:0000256" key="4">
    <source>
        <dbReference type="ARBA" id="ARBA00022737"/>
    </source>
</evidence>
<reference evidence="7 8" key="1">
    <citation type="submission" date="2011-02" db="EMBL/GenBank/DDBJ databases">
        <title>The Genome Sequence of Sphaeroforma arctica JP610.</title>
        <authorList>
            <consortium name="The Broad Institute Genome Sequencing Platform"/>
            <person name="Russ C."/>
            <person name="Cuomo C."/>
            <person name="Young S.K."/>
            <person name="Zeng Q."/>
            <person name="Gargeya S."/>
            <person name="Alvarado L."/>
            <person name="Berlin A."/>
            <person name="Chapman S.B."/>
            <person name="Chen Z."/>
            <person name="Freedman E."/>
            <person name="Gellesch M."/>
            <person name="Goldberg J."/>
            <person name="Griggs A."/>
            <person name="Gujja S."/>
            <person name="Heilman E."/>
            <person name="Heiman D."/>
            <person name="Howarth C."/>
            <person name="Mehta T."/>
            <person name="Neiman D."/>
            <person name="Pearson M."/>
            <person name="Roberts A."/>
            <person name="Saif S."/>
            <person name="Shea T."/>
            <person name="Shenoy N."/>
            <person name="Sisk P."/>
            <person name="Stolte C."/>
            <person name="Sykes S."/>
            <person name="White J."/>
            <person name="Yandava C."/>
            <person name="Burger G."/>
            <person name="Gray M.W."/>
            <person name="Holland P.W.H."/>
            <person name="King N."/>
            <person name="Lang F.B.F."/>
            <person name="Roger A.J."/>
            <person name="Ruiz-Trillo I."/>
            <person name="Haas B."/>
            <person name="Nusbaum C."/>
            <person name="Birren B."/>
        </authorList>
    </citation>
    <scope>NUCLEOTIDE SEQUENCE [LARGE SCALE GENOMIC DNA]</scope>
    <source>
        <strain evidence="7 8">JP610</strain>
    </source>
</reference>
<keyword evidence="6" id="KW-0472">Membrane</keyword>
<protein>
    <submittedName>
        <fullName evidence="7">Uncharacterized protein</fullName>
    </submittedName>
</protein>
<sequence>MNEIQTMGTHNSFKLPVPPRVAELLQDIDKMTSNTDYHGELSYGMPPIEEQLSAGARHFELDIAYDPTGSLYSDPGGLRLPDLGVLADIIHTGRHVVEKVKDGIVHAANKVGNFFSGLFGRAMTIQTCPETHPYSYLSGESCCASRRERISSEDGPICDGGALRYSSSCCWNDNYVSCPFNKCEDTTTSTPGDNAIGWKVMHISDIDFEGHCTTLVGCLNIFKKWSDTHPRHLPMALLLNIANNDLTEGIEAKLTTPVYDFLSSINLLPFTKVPAATRPLLISIEEEVLSVFNKEHIITPDEVRGNKTTLEESVLSGTGWPKVEDSLGKVFFVLDSDAPVTEAYLTGNENLEDRLMFVNTYPGSKTAATLVMNDPYDPNIDDFVLKGYYVRTRSDIRPVPVDAFERAEAAMRSGAQLISTDFIRMKDVAEGRTAEEYSTNLLGDSHPHAKVSPKPQPQVYGYSYYYSVTHVHDGYMHAYSVQGKGVGVKQQRRDAVQKEGMHADKIHNELAPVARRQTPPQDNNLENYSVRFDPTCNPLLVKGPCPLFQDGGWTEWSDWGQCTCDHFPNGLKQDRLRTRTCSAPAPLNGGLDCTGVDQDYEDCGTPCPSASPSAPAPVLATATEADANANSGETDIAEATEVDDGSNMGLIIGAVVASVLLCMCCMLVLALLFVRRRKQRQAEKEKLDNTSGM</sequence>
<dbReference type="OrthoDB" id="2017497at2759"/>
<dbReference type="EMBL" id="KQ241893">
    <property type="protein sequence ID" value="KNC82772.1"/>
    <property type="molecule type" value="Genomic_DNA"/>
</dbReference>
<keyword evidence="4" id="KW-0677">Repeat</keyword>
<keyword evidence="6" id="KW-0812">Transmembrane</keyword>
<dbReference type="PROSITE" id="PS50092">
    <property type="entry name" value="TSP1"/>
    <property type="match status" value="1"/>
</dbReference>
<keyword evidence="3" id="KW-0732">Signal</keyword>
<evidence type="ECO:0000313" key="8">
    <source>
        <dbReference type="Proteomes" id="UP000054560"/>
    </source>
</evidence>
<dbReference type="eggNOG" id="KOG1480">
    <property type="taxonomic scope" value="Eukaryota"/>
</dbReference>
<dbReference type="InterPro" id="IPR036383">
    <property type="entry name" value="TSP1_rpt_sf"/>
</dbReference>
<keyword evidence="8" id="KW-1185">Reference proteome</keyword>
<dbReference type="InterPro" id="IPR017946">
    <property type="entry name" value="PLC-like_Pdiesterase_TIM-brl"/>
</dbReference>
<evidence type="ECO:0000256" key="6">
    <source>
        <dbReference type="SAM" id="Phobius"/>
    </source>
</evidence>
<dbReference type="CDD" id="cd08589">
    <property type="entry name" value="PI-PLCc_SaPLC1_like"/>
    <property type="match status" value="1"/>
</dbReference>
<evidence type="ECO:0000256" key="5">
    <source>
        <dbReference type="ARBA" id="ARBA00023157"/>
    </source>
</evidence>
<dbReference type="Gene3D" id="3.20.20.190">
    <property type="entry name" value="Phosphatidylinositol (PI) phosphodiesterase"/>
    <property type="match status" value="1"/>
</dbReference>
<dbReference type="SMART" id="SM00209">
    <property type="entry name" value="TSP1"/>
    <property type="match status" value="1"/>
</dbReference>
<gene>
    <name evidence="7" type="ORF">SARC_04948</name>
</gene>
<organism evidence="7 8">
    <name type="scientific">Sphaeroforma arctica JP610</name>
    <dbReference type="NCBI Taxonomy" id="667725"/>
    <lineage>
        <taxon>Eukaryota</taxon>
        <taxon>Ichthyosporea</taxon>
        <taxon>Ichthyophonida</taxon>
        <taxon>Sphaeroforma</taxon>
    </lineage>
</organism>
<evidence type="ECO:0000256" key="1">
    <source>
        <dbReference type="ARBA" id="ARBA00004613"/>
    </source>
</evidence>
<name>A0A0L0G0X9_9EUKA</name>
<dbReference type="GO" id="GO:0006629">
    <property type="term" value="P:lipid metabolic process"/>
    <property type="evidence" value="ECO:0007669"/>
    <property type="project" value="InterPro"/>
</dbReference>
<keyword evidence="5" id="KW-1015">Disulfide bond</keyword>
<dbReference type="STRING" id="667725.A0A0L0G0X9"/>
<dbReference type="AlphaFoldDB" id="A0A0L0G0X9"/>
<dbReference type="GO" id="GO:0008081">
    <property type="term" value="F:phosphoric diester hydrolase activity"/>
    <property type="evidence" value="ECO:0007669"/>
    <property type="project" value="InterPro"/>
</dbReference>
<dbReference type="InterPro" id="IPR000884">
    <property type="entry name" value="TSP1_rpt"/>
</dbReference>
<evidence type="ECO:0000256" key="3">
    <source>
        <dbReference type="ARBA" id="ARBA00022729"/>
    </source>
</evidence>
<dbReference type="Pfam" id="PF16670">
    <property type="entry name" value="PI-PLC-C1"/>
    <property type="match status" value="2"/>
</dbReference>
<keyword evidence="2" id="KW-0964">Secreted</keyword>
<feature type="transmembrane region" description="Helical" evidence="6">
    <location>
        <begin position="650"/>
        <end position="674"/>
    </location>
</feature>
<evidence type="ECO:0000313" key="7">
    <source>
        <dbReference type="EMBL" id="KNC82772.1"/>
    </source>
</evidence>
<dbReference type="PANTHER" id="PTHR22906:SF43">
    <property type="entry name" value="PROPERDIN"/>
    <property type="match status" value="1"/>
</dbReference>
<proteinExistence type="predicted"/>
<dbReference type="PANTHER" id="PTHR22906">
    <property type="entry name" value="PROPERDIN"/>
    <property type="match status" value="1"/>
</dbReference>
<dbReference type="SUPFAM" id="SSF82895">
    <property type="entry name" value="TSP-1 type 1 repeat"/>
    <property type="match status" value="1"/>
</dbReference>
<dbReference type="InterPro" id="IPR032075">
    <property type="entry name" value="PI-PLC-C1"/>
</dbReference>
<evidence type="ECO:0000256" key="2">
    <source>
        <dbReference type="ARBA" id="ARBA00022525"/>
    </source>
</evidence>
<comment type="subcellular location">
    <subcellularLocation>
        <location evidence="1">Secreted</location>
    </subcellularLocation>
</comment>
<dbReference type="Gene3D" id="2.20.100.10">
    <property type="entry name" value="Thrombospondin type-1 (TSP1) repeat"/>
    <property type="match status" value="1"/>
</dbReference>
<keyword evidence="6" id="KW-1133">Transmembrane helix</keyword>
<dbReference type="SUPFAM" id="SSF51695">
    <property type="entry name" value="PLC-like phosphodiesterases"/>
    <property type="match status" value="1"/>
</dbReference>
<dbReference type="RefSeq" id="XP_014156674.1">
    <property type="nucleotide sequence ID" value="XM_014301199.1"/>
</dbReference>
<dbReference type="InterPro" id="IPR052065">
    <property type="entry name" value="Compl_asym_regulator"/>
</dbReference>
<dbReference type="GeneID" id="25905452"/>
<dbReference type="Proteomes" id="UP000054560">
    <property type="component" value="Unassembled WGS sequence"/>
</dbReference>